<proteinExistence type="predicted"/>
<evidence type="ECO:0000313" key="4">
    <source>
        <dbReference type="Proteomes" id="UP000807353"/>
    </source>
</evidence>
<dbReference type="Pfam" id="PF16884">
    <property type="entry name" value="ADH_N_2"/>
    <property type="match status" value="1"/>
</dbReference>
<dbReference type="InterPro" id="IPR036291">
    <property type="entry name" value="NAD(P)-bd_dom_sf"/>
</dbReference>
<dbReference type="Gene3D" id="3.90.180.10">
    <property type="entry name" value="Medium-chain alcohol dehydrogenases, catalytic domain"/>
    <property type="match status" value="1"/>
</dbReference>
<dbReference type="InterPro" id="IPR013149">
    <property type="entry name" value="ADH-like_C"/>
</dbReference>
<dbReference type="InterPro" id="IPR045010">
    <property type="entry name" value="MDR_fam"/>
</dbReference>
<dbReference type="CDD" id="cd05288">
    <property type="entry name" value="PGDH"/>
    <property type="match status" value="1"/>
</dbReference>
<gene>
    <name evidence="3" type="ORF">BDZ94DRAFT_1257494</name>
</gene>
<dbReference type="AlphaFoldDB" id="A0A9P6CFK5"/>
<dbReference type="SUPFAM" id="SSF50129">
    <property type="entry name" value="GroES-like"/>
    <property type="match status" value="1"/>
</dbReference>
<dbReference type="PANTHER" id="PTHR43205">
    <property type="entry name" value="PROSTAGLANDIN REDUCTASE"/>
    <property type="match status" value="1"/>
</dbReference>
<comment type="caution">
    <text evidence="3">The sequence shown here is derived from an EMBL/GenBank/DDBJ whole genome shotgun (WGS) entry which is preliminary data.</text>
</comment>
<name>A0A9P6CFK5_9AGAR</name>
<protein>
    <submittedName>
        <fullName evidence="3">Alcohol dehydrogenase</fullName>
    </submittedName>
</protein>
<dbReference type="SUPFAM" id="SSF51735">
    <property type="entry name" value="NAD(P)-binding Rossmann-fold domains"/>
    <property type="match status" value="1"/>
</dbReference>
<evidence type="ECO:0000259" key="2">
    <source>
        <dbReference type="SMART" id="SM00829"/>
    </source>
</evidence>
<reference evidence="3" key="1">
    <citation type="submission" date="2020-11" db="EMBL/GenBank/DDBJ databases">
        <authorList>
            <consortium name="DOE Joint Genome Institute"/>
            <person name="Ahrendt S."/>
            <person name="Riley R."/>
            <person name="Andreopoulos W."/>
            <person name="Labutti K."/>
            <person name="Pangilinan J."/>
            <person name="Ruiz-Duenas F.J."/>
            <person name="Barrasa J.M."/>
            <person name="Sanchez-Garcia M."/>
            <person name="Camarero S."/>
            <person name="Miyauchi S."/>
            <person name="Serrano A."/>
            <person name="Linde D."/>
            <person name="Babiker R."/>
            <person name="Drula E."/>
            <person name="Ayuso-Fernandez I."/>
            <person name="Pacheco R."/>
            <person name="Padilla G."/>
            <person name="Ferreira P."/>
            <person name="Barriuso J."/>
            <person name="Kellner H."/>
            <person name="Castanera R."/>
            <person name="Alfaro M."/>
            <person name="Ramirez L."/>
            <person name="Pisabarro A.G."/>
            <person name="Kuo A."/>
            <person name="Tritt A."/>
            <person name="Lipzen A."/>
            <person name="He G."/>
            <person name="Yan M."/>
            <person name="Ng V."/>
            <person name="Cullen D."/>
            <person name="Martin F."/>
            <person name="Rosso M.-N."/>
            <person name="Henrissat B."/>
            <person name="Hibbett D."/>
            <person name="Martinez A.T."/>
            <person name="Grigoriev I.V."/>
        </authorList>
    </citation>
    <scope>NUCLEOTIDE SEQUENCE</scope>
    <source>
        <strain evidence="3">CBS 247.69</strain>
    </source>
</reference>
<dbReference type="OrthoDB" id="809632at2759"/>
<dbReference type="Gene3D" id="3.40.50.720">
    <property type="entry name" value="NAD(P)-binding Rossmann-like Domain"/>
    <property type="match status" value="1"/>
</dbReference>
<dbReference type="SMART" id="SM00829">
    <property type="entry name" value="PKS_ER"/>
    <property type="match status" value="1"/>
</dbReference>
<dbReference type="InterPro" id="IPR011032">
    <property type="entry name" value="GroES-like_sf"/>
</dbReference>
<feature type="domain" description="Enoyl reductase (ER)" evidence="2">
    <location>
        <begin position="25"/>
        <end position="337"/>
    </location>
</feature>
<sequence>MAPITNGRILFNSIPSGYPEPGKTTIYDTSQTIDIDNAPLNGGVLVKTLVLSVDPYMRGRMRAPEVKSYAPAFILGEPTNGHGVGVVLRSELQGFKKGDHIYGRFAHQEYCILKSTDDIQVIENTHNLPWSAYIGVAGMPGQTAYMAWKEYSKAKKGEIVFVSAGAGPVGSLVAQLAKLDGLKVIASAGSPEKVKFMKDIGVDVAFNYKTENTAEILAKEGPVDVYWDNVGGPTLDAALEAAAVNARFIMCGTISGYNGEPAINKNIHQIFAKSLTLSGFLVGRLIPKYRTEFYDTVPGLVASGEIRYSEDVTKGLNKLGEALLSVQKGSNRGKAVVWVADE</sequence>
<dbReference type="Pfam" id="PF00107">
    <property type="entry name" value="ADH_zinc_N"/>
    <property type="match status" value="1"/>
</dbReference>
<keyword evidence="1" id="KW-0560">Oxidoreductase</keyword>
<dbReference type="GO" id="GO:0016628">
    <property type="term" value="F:oxidoreductase activity, acting on the CH-CH group of donors, NAD or NADP as acceptor"/>
    <property type="evidence" value="ECO:0007669"/>
    <property type="project" value="InterPro"/>
</dbReference>
<accession>A0A9P6CFK5</accession>
<organism evidence="3 4">
    <name type="scientific">Collybia nuda</name>
    <dbReference type="NCBI Taxonomy" id="64659"/>
    <lineage>
        <taxon>Eukaryota</taxon>
        <taxon>Fungi</taxon>
        <taxon>Dikarya</taxon>
        <taxon>Basidiomycota</taxon>
        <taxon>Agaricomycotina</taxon>
        <taxon>Agaricomycetes</taxon>
        <taxon>Agaricomycetidae</taxon>
        <taxon>Agaricales</taxon>
        <taxon>Tricholomatineae</taxon>
        <taxon>Clitocybaceae</taxon>
        <taxon>Collybia</taxon>
    </lineage>
</organism>
<dbReference type="Proteomes" id="UP000807353">
    <property type="component" value="Unassembled WGS sequence"/>
</dbReference>
<dbReference type="InterPro" id="IPR020843">
    <property type="entry name" value="ER"/>
</dbReference>
<evidence type="ECO:0000313" key="3">
    <source>
        <dbReference type="EMBL" id="KAF9464077.1"/>
    </source>
</evidence>
<dbReference type="EMBL" id="MU150257">
    <property type="protein sequence ID" value="KAF9464077.1"/>
    <property type="molecule type" value="Genomic_DNA"/>
</dbReference>
<dbReference type="FunFam" id="3.40.50.720:FF:000121">
    <property type="entry name" value="Prostaglandin reductase 2"/>
    <property type="match status" value="1"/>
</dbReference>
<dbReference type="InterPro" id="IPR041694">
    <property type="entry name" value="ADH_N_2"/>
</dbReference>
<keyword evidence="4" id="KW-1185">Reference proteome</keyword>
<dbReference type="PANTHER" id="PTHR43205:SF7">
    <property type="entry name" value="PROSTAGLANDIN REDUCTASE 1"/>
    <property type="match status" value="1"/>
</dbReference>
<evidence type="ECO:0000256" key="1">
    <source>
        <dbReference type="ARBA" id="ARBA00023002"/>
    </source>
</evidence>